<dbReference type="SMART" id="SM00448">
    <property type="entry name" value="REC"/>
    <property type="match status" value="1"/>
</dbReference>
<feature type="region of interest" description="Disordered" evidence="4">
    <location>
        <begin position="245"/>
        <end position="267"/>
    </location>
</feature>
<evidence type="ECO:0000259" key="6">
    <source>
        <dbReference type="PROSITE" id="PS50110"/>
    </source>
</evidence>
<reference evidence="7" key="1">
    <citation type="submission" date="2019-08" db="EMBL/GenBank/DDBJ databases">
        <authorList>
            <person name="Kucharzyk K."/>
            <person name="Murdoch R.W."/>
            <person name="Higgins S."/>
            <person name="Loffler F."/>
        </authorList>
    </citation>
    <scope>NUCLEOTIDE SEQUENCE</scope>
</reference>
<dbReference type="EMBL" id="VSSQ01000055">
    <property type="protein sequence ID" value="MPL70853.1"/>
    <property type="molecule type" value="Genomic_DNA"/>
</dbReference>
<evidence type="ECO:0000259" key="5">
    <source>
        <dbReference type="PROSITE" id="PS01124"/>
    </source>
</evidence>
<evidence type="ECO:0000256" key="3">
    <source>
        <dbReference type="ARBA" id="ARBA00023163"/>
    </source>
</evidence>
<name>A0A644TV51_9ZZZZ</name>
<dbReference type="InterPro" id="IPR011006">
    <property type="entry name" value="CheY-like_superfamily"/>
</dbReference>
<feature type="domain" description="HTH araC/xylS-type" evidence="5">
    <location>
        <begin position="369"/>
        <end position="466"/>
    </location>
</feature>
<accession>A0A644TV51</accession>
<dbReference type="Pfam" id="PF12833">
    <property type="entry name" value="HTH_18"/>
    <property type="match status" value="1"/>
</dbReference>
<sequence>MARILIADDEDLERRALGLILSEASVGESISVKEAKNGPEALSLGLSGDFDVIFLDVKMPGMDGIAVAEGLRKANIQSAIVIVSAYDTFEYAQKAIRLGVYEYLLKPASRKEVVRALLRSLELQRAPESLAQLRRESVSAVSSAQERLEGQMIREMERGIVQTATAADFERLASLEGLPKSALAFRLERSGLGTSATLDKALVAMILDEAAKALVPASRILTAKNQEGGCVLIYGEDPTGIGTASTAKKAAEESGSASGESASKKPVLKKTRRIGSIDCSRRLKDNPLAPVIMAVEEKLASMVPYRLLWGFSGPARTEPANLVFSRALEACRLAYADCPLVCLKSFSGEKMKSAFQPELQDRMKPGYALRALDILRENCAGEWSLETLAKELGVSPFHLSHMLSRELGMGFSELLQRLRIGKAKEILAGGGSAKEASYLLGFSDQAYFTKVFKKLEGRTPGEYLEEIAKKYQ</sequence>
<dbReference type="InterPro" id="IPR018060">
    <property type="entry name" value="HTH_AraC"/>
</dbReference>
<keyword evidence="2" id="KW-0238">DNA-binding</keyword>
<dbReference type="PANTHER" id="PTHR43280:SF2">
    <property type="entry name" value="HTH-TYPE TRANSCRIPTIONAL REGULATOR EXSA"/>
    <property type="match status" value="1"/>
</dbReference>
<dbReference type="SUPFAM" id="SSF46689">
    <property type="entry name" value="Homeodomain-like"/>
    <property type="match status" value="2"/>
</dbReference>
<dbReference type="Pfam" id="PF00072">
    <property type="entry name" value="Response_reg"/>
    <property type="match status" value="1"/>
</dbReference>
<dbReference type="CDD" id="cd17536">
    <property type="entry name" value="REC_YesN-like"/>
    <property type="match status" value="1"/>
</dbReference>
<dbReference type="Gene3D" id="1.10.10.60">
    <property type="entry name" value="Homeodomain-like"/>
    <property type="match status" value="2"/>
</dbReference>
<gene>
    <name evidence="7" type="primary">rssB_8</name>
    <name evidence="7" type="ORF">SDC9_16615</name>
</gene>
<dbReference type="InterPro" id="IPR009057">
    <property type="entry name" value="Homeodomain-like_sf"/>
</dbReference>
<dbReference type="SUPFAM" id="SSF52172">
    <property type="entry name" value="CheY-like"/>
    <property type="match status" value="1"/>
</dbReference>
<feature type="compositionally biased region" description="Low complexity" evidence="4">
    <location>
        <begin position="245"/>
        <end position="265"/>
    </location>
</feature>
<dbReference type="AlphaFoldDB" id="A0A644TV51"/>
<keyword evidence="3" id="KW-0804">Transcription</keyword>
<dbReference type="InterPro" id="IPR001789">
    <property type="entry name" value="Sig_transdc_resp-reg_receiver"/>
</dbReference>
<evidence type="ECO:0000256" key="2">
    <source>
        <dbReference type="ARBA" id="ARBA00023125"/>
    </source>
</evidence>
<protein>
    <submittedName>
        <fullName evidence="7">Regulator of RpoS</fullName>
    </submittedName>
</protein>
<dbReference type="GO" id="GO:0043565">
    <property type="term" value="F:sequence-specific DNA binding"/>
    <property type="evidence" value="ECO:0007669"/>
    <property type="project" value="InterPro"/>
</dbReference>
<dbReference type="GO" id="GO:0003700">
    <property type="term" value="F:DNA-binding transcription factor activity"/>
    <property type="evidence" value="ECO:0007669"/>
    <property type="project" value="InterPro"/>
</dbReference>
<dbReference type="PROSITE" id="PS50110">
    <property type="entry name" value="RESPONSE_REGULATORY"/>
    <property type="match status" value="1"/>
</dbReference>
<dbReference type="PANTHER" id="PTHR43280">
    <property type="entry name" value="ARAC-FAMILY TRANSCRIPTIONAL REGULATOR"/>
    <property type="match status" value="1"/>
</dbReference>
<feature type="domain" description="Response regulatory" evidence="6">
    <location>
        <begin position="3"/>
        <end position="121"/>
    </location>
</feature>
<dbReference type="PROSITE" id="PS01124">
    <property type="entry name" value="HTH_ARAC_FAMILY_2"/>
    <property type="match status" value="1"/>
</dbReference>
<keyword evidence="1" id="KW-0805">Transcription regulation</keyword>
<evidence type="ECO:0000256" key="1">
    <source>
        <dbReference type="ARBA" id="ARBA00023015"/>
    </source>
</evidence>
<organism evidence="7">
    <name type="scientific">bioreactor metagenome</name>
    <dbReference type="NCBI Taxonomy" id="1076179"/>
    <lineage>
        <taxon>unclassified sequences</taxon>
        <taxon>metagenomes</taxon>
        <taxon>ecological metagenomes</taxon>
    </lineage>
</organism>
<dbReference type="Gene3D" id="3.40.50.2300">
    <property type="match status" value="1"/>
</dbReference>
<dbReference type="GO" id="GO:0000160">
    <property type="term" value="P:phosphorelay signal transduction system"/>
    <property type="evidence" value="ECO:0007669"/>
    <property type="project" value="InterPro"/>
</dbReference>
<comment type="caution">
    <text evidence="7">The sequence shown here is derived from an EMBL/GenBank/DDBJ whole genome shotgun (WGS) entry which is preliminary data.</text>
</comment>
<evidence type="ECO:0000256" key="4">
    <source>
        <dbReference type="SAM" id="MobiDB-lite"/>
    </source>
</evidence>
<proteinExistence type="predicted"/>
<dbReference type="SMART" id="SM00342">
    <property type="entry name" value="HTH_ARAC"/>
    <property type="match status" value="1"/>
</dbReference>
<evidence type="ECO:0000313" key="7">
    <source>
        <dbReference type="EMBL" id="MPL70853.1"/>
    </source>
</evidence>